<protein>
    <submittedName>
        <fullName evidence="1">Uncharacterized protein</fullName>
    </submittedName>
</protein>
<evidence type="ECO:0000313" key="2">
    <source>
        <dbReference type="Proteomes" id="UP000093903"/>
    </source>
</evidence>
<sequence length="181" mass="20370">MLKGDCEALATRDRSHLGTFHVQFPFGKTLTVNVFRQRINQLFQGVEDIWRGIAKHALGAIALSDYPPVSSQGKNLNILKGDREAFPKGDRIQEFSPDSFSRENSEYVEGRSHCTPFGRSLLDVIPRFLLKGKLEHTEGRLRSTPYGRSLSSRHISCSVPVRENIDGKRFPSKDKSVISRG</sequence>
<gene>
    <name evidence="1" type="ORF">A9P98_17685</name>
</gene>
<dbReference type="AlphaFoldDB" id="A0A853M8C8"/>
<comment type="caution">
    <text evidence="1">The sequence shown here is derived from an EMBL/GenBank/DDBJ whole genome shotgun (WGS) entry which is preliminary data.</text>
</comment>
<dbReference type="RefSeq" id="WP_040010233.1">
    <property type="nucleotide sequence ID" value="NZ_ACYA01000086.1"/>
</dbReference>
<reference evidence="1 2" key="1">
    <citation type="submission" date="2016-05" db="EMBL/GenBank/DDBJ databases">
        <title>First complete genome of the cyanobacterium Cylindrospermopsis raciborskii CS505, containing a circular chromosome and a single extrachromosomal element.</title>
        <authorList>
            <person name="Fuentes J."/>
            <person name="Tamames J."/>
            <person name="Allen E."/>
            <person name="Plominski A."/>
            <person name="Vasquez M."/>
        </authorList>
    </citation>
    <scope>NUCLEOTIDE SEQUENCE [LARGE SCALE GENOMIC DNA]</scope>
    <source>
        <strain evidence="1 2">CS505</strain>
    </source>
</reference>
<accession>A0A853M8C8</accession>
<evidence type="ECO:0000313" key="1">
    <source>
        <dbReference type="EMBL" id="OBU74802.1"/>
    </source>
</evidence>
<proteinExistence type="predicted"/>
<dbReference type="EMBL" id="LYXA01000003">
    <property type="protein sequence ID" value="OBU74802.1"/>
    <property type="molecule type" value="Genomic_DNA"/>
</dbReference>
<organism evidence="1 2">
    <name type="scientific">Cylindrospermopsis raciborskii CS-505</name>
    <dbReference type="NCBI Taxonomy" id="533240"/>
    <lineage>
        <taxon>Bacteria</taxon>
        <taxon>Bacillati</taxon>
        <taxon>Cyanobacteriota</taxon>
        <taxon>Cyanophyceae</taxon>
        <taxon>Nostocales</taxon>
        <taxon>Aphanizomenonaceae</taxon>
        <taxon>Cylindrospermopsis</taxon>
    </lineage>
</organism>
<dbReference type="Proteomes" id="UP000093903">
    <property type="component" value="Unassembled WGS sequence"/>
</dbReference>
<name>A0A853M8C8_9CYAN</name>